<protein>
    <recommendedName>
        <fullName evidence="3">Arsenate reductase</fullName>
    </recommendedName>
</protein>
<dbReference type="Gene3D" id="3.40.30.10">
    <property type="entry name" value="Glutaredoxin"/>
    <property type="match status" value="1"/>
</dbReference>
<dbReference type="EMBL" id="NGJN01000004">
    <property type="protein sequence ID" value="OZV68464.1"/>
    <property type="molecule type" value="Genomic_DNA"/>
</dbReference>
<organism evidence="1 2">
    <name type="scientific">Winogradskyella aurantia</name>
    <dbReference type="NCBI Taxonomy" id="1915063"/>
    <lineage>
        <taxon>Bacteria</taxon>
        <taxon>Pseudomonadati</taxon>
        <taxon>Bacteroidota</taxon>
        <taxon>Flavobacteriia</taxon>
        <taxon>Flavobacteriales</taxon>
        <taxon>Flavobacteriaceae</taxon>
        <taxon>Winogradskyella</taxon>
    </lineage>
</organism>
<dbReference type="RefSeq" id="WP_094968229.1">
    <property type="nucleotide sequence ID" value="NZ_NGJN01000004.1"/>
</dbReference>
<dbReference type="Proteomes" id="UP000216840">
    <property type="component" value="Unassembled WGS sequence"/>
</dbReference>
<proteinExistence type="predicted"/>
<evidence type="ECO:0000313" key="1">
    <source>
        <dbReference type="EMBL" id="OZV68464.1"/>
    </source>
</evidence>
<accession>A0A265UT34</accession>
<gene>
    <name evidence="1" type="ORF">CA834_08275</name>
</gene>
<evidence type="ECO:0008006" key="3">
    <source>
        <dbReference type="Google" id="ProtNLM"/>
    </source>
</evidence>
<reference evidence="1 2" key="1">
    <citation type="submission" date="2017-05" db="EMBL/GenBank/DDBJ databases">
        <title>The draft genome sequence of Idiomarina salinarum WNB302.</title>
        <authorList>
            <person name="Sun Y."/>
            <person name="Chen B."/>
            <person name="Du Z."/>
        </authorList>
    </citation>
    <scope>NUCLEOTIDE SEQUENCE [LARGE SCALE GENOMIC DNA]</scope>
    <source>
        <strain evidence="1 2">WNB302</strain>
    </source>
</reference>
<sequence length="147" mass="16757">MESQTIQNQITCIYASGSKFSDQVQAFLESADKATLKIDICKTMPSDTQWHDIAERLNISLKMLIDTQKLKLFDQTSDFDEESLVKILANHPEALKGAIVMEGERISHILRYTQLLEFYNVDSAGLTKTMHSEEPVTQRQTGDERFL</sequence>
<name>A0A265UT34_9FLAO</name>
<comment type="caution">
    <text evidence="1">The sequence shown here is derived from an EMBL/GenBank/DDBJ whole genome shotgun (WGS) entry which is preliminary data.</text>
</comment>
<keyword evidence="2" id="KW-1185">Reference proteome</keyword>
<evidence type="ECO:0000313" key="2">
    <source>
        <dbReference type="Proteomes" id="UP000216840"/>
    </source>
</evidence>
<dbReference type="AlphaFoldDB" id="A0A265UT34"/>
<dbReference type="OrthoDB" id="1434620at2"/>